<dbReference type="Proteomes" id="UP000243499">
    <property type="component" value="Chromosome 3"/>
</dbReference>
<feature type="domain" description="TLC" evidence="6">
    <location>
        <begin position="43"/>
        <end position="254"/>
    </location>
</feature>
<keyword evidence="3 5" id="KW-1133">Transmembrane helix</keyword>
<comment type="subcellular location">
    <subcellularLocation>
        <location evidence="1">Membrane</location>
        <topology evidence="1">Multi-pass membrane protein</topology>
    </subcellularLocation>
</comment>
<dbReference type="Pfam" id="PF03798">
    <property type="entry name" value="TRAM_LAG1_CLN8"/>
    <property type="match status" value="1"/>
</dbReference>
<evidence type="ECO:0000256" key="2">
    <source>
        <dbReference type="ARBA" id="ARBA00022692"/>
    </source>
</evidence>
<dbReference type="PANTHER" id="PTHR31766:SF5">
    <property type="entry name" value="STOREKEEPER PROTEIN, PUTATIVE, EXPRESSED-RELATED"/>
    <property type="match status" value="1"/>
</dbReference>
<dbReference type="EMBL" id="CM008048">
    <property type="protein sequence ID" value="PAN16535.1"/>
    <property type="molecule type" value="Genomic_DNA"/>
</dbReference>
<evidence type="ECO:0000256" key="1">
    <source>
        <dbReference type="ARBA" id="ARBA00004141"/>
    </source>
</evidence>
<sequence length="265" mass="28444">MEVHAITATPRAGAESMFLPFLAMFASIYLVGFFIVFRGWGPRHRAEAASCFTSLFHGTPAALLALRAVLSRHRAAGGSLPALLAAPNAAADDLVLDFSTAYFAVDLAHYLLFLPGEALFVAHHLATLYVLATCRHAAGAGAGALLPLEVLAEATSAAQNVWTLAGMRRLDSPLAARVHAALSPPFYAAYTAARAALGPAWFVRMVRFFYESDGGGGRVPAWAWASWTVVIGAGIAVSILWVGNLWLAYFRERKESKQLRSSKQQ</sequence>
<organism evidence="7">
    <name type="scientific">Panicum hallii</name>
    <dbReference type="NCBI Taxonomy" id="206008"/>
    <lineage>
        <taxon>Eukaryota</taxon>
        <taxon>Viridiplantae</taxon>
        <taxon>Streptophyta</taxon>
        <taxon>Embryophyta</taxon>
        <taxon>Tracheophyta</taxon>
        <taxon>Spermatophyta</taxon>
        <taxon>Magnoliopsida</taxon>
        <taxon>Liliopsida</taxon>
        <taxon>Poales</taxon>
        <taxon>Poaceae</taxon>
        <taxon>PACMAD clade</taxon>
        <taxon>Panicoideae</taxon>
        <taxon>Panicodae</taxon>
        <taxon>Paniceae</taxon>
        <taxon>Panicinae</taxon>
        <taxon>Panicum</taxon>
        <taxon>Panicum sect. Panicum</taxon>
    </lineage>
</organism>
<protein>
    <recommendedName>
        <fullName evidence="6">TLC domain-containing protein</fullName>
    </recommendedName>
</protein>
<feature type="transmembrane region" description="Helical" evidence="5">
    <location>
        <begin position="222"/>
        <end position="250"/>
    </location>
</feature>
<reference evidence="7" key="1">
    <citation type="submission" date="2018-04" db="EMBL/GenBank/DDBJ databases">
        <title>WGS assembly of Panicum hallii.</title>
        <authorList>
            <person name="Lovell J."/>
            <person name="Jenkins J."/>
            <person name="Lowry D."/>
            <person name="Mamidi S."/>
            <person name="Sreedasyam A."/>
            <person name="Weng X."/>
            <person name="Barry K."/>
            <person name="Bonette J."/>
            <person name="Campitelli B."/>
            <person name="Daum C."/>
            <person name="Gordon S."/>
            <person name="Gould B."/>
            <person name="Lipzen A."/>
            <person name="Macqueen A."/>
            <person name="Palacio-Mejia J."/>
            <person name="Plott C."/>
            <person name="Shakirov E."/>
            <person name="Shu S."/>
            <person name="Yoshinaga Y."/>
            <person name="Zane M."/>
            <person name="Rokhsar D."/>
            <person name="Grimwood J."/>
            <person name="Schmutz J."/>
            <person name="Juenger T."/>
        </authorList>
    </citation>
    <scope>NUCLEOTIDE SEQUENCE [LARGE SCALE GENOMIC DNA]</scope>
    <source>
        <strain evidence="7">FIL2</strain>
    </source>
</reference>
<name>A0A2S3H716_9POAL</name>
<proteinExistence type="predicted"/>
<dbReference type="InterPro" id="IPR006634">
    <property type="entry name" value="TLC-dom"/>
</dbReference>
<dbReference type="AlphaFoldDB" id="A0A2S3H716"/>
<evidence type="ECO:0000259" key="6">
    <source>
        <dbReference type="SMART" id="SM00724"/>
    </source>
</evidence>
<evidence type="ECO:0000313" key="7">
    <source>
        <dbReference type="EMBL" id="PAN16535.1"/>
    </source>
</evidence>
<dbReference type="InterPro" id="IPR040327">
    <property type="entry name" value="At5g14285-like"/>
</dbReference>
<evidence type="ECO:0000256" key="5">
    <source>
        <dbReference type="SAM" id="Phobius"/>
    </source>
</evidence>
<gene>
    <name evidence="7" type="ORF">PAHAL_3G067200</name>
</gene>
<dbReference type="GO" id="GO:0016020">
    <property type="term" value="C:membrane"/>
    <property type="evidence" value="ECO:0007669"/>
    <property type="project" value="UniProtKB-SubCell"/>
</dbReference>
<dbReference type="SMART" id="SM00724">
    <property type="entry name" value="TLC"/>
    <property type="match status" value="1"/>
</dbReference>
<keyword evidence="2 5" id="KW-0812">Transmembrane</keyword>
<dbReference type="PANTHER" id="PTHR31766">
    <property type="entry name" value="GLABROUS1 ENHANCER-BINDING PROTEIN-LIKE 2"/>
    <property type="match status" value="1"/>
</dbReference>
<feature type="transmembrane region" description="Helical" evidence="5">
    <location>
        <begin position="17"/>
        <end position="37"/>
    </location>
</feature>
<dbReference type="Gramene" id="PAN16535">
    <property type="protein sequence ID" value="PAN16535"/>
    <property type="gene ID" value="PAHAL_3G067200"/>
</dbReference>
<feature type="transmembrane region" description="Helical" evidence="5">
    <location>
        <begin position="187"/>
        <end position="210"/>
    </location>
</feature>
<accession>A0A2S3H716</accession>
<evidence type="ECO:0000256" key="3">
    <source>
        <dbReference type="ARBA" id="ARBA00022989"/>
    </source>
</evidence>
<keyword evidence="4 5" id="KW-0472">Membrane</keyword>
<evidence type="ECO:0000256" key="4">
    <source>
        <dbReference type="ARBA" id="ARBA00023136"/>
    </source>
</evidence>